<organism evidence="3 4">
    <name type="scientific">Ostreobium quekettii</name>
    <dbReference type="NCBI Taxonomy" id="121088"/>
    <lineage>
        <taxon>Eukaryota</taxon>
        <taxon>Viridiplantae</taxon>
        <taxon>Chlorophyta</taxon>
        <taxon>core chlorophytes</taxon>
        <taxon>Ulvophyceae</taxon>
        <taxon>TCBD clade</taxon>
        <taxon>Bryopsidales</taxon>
        <taxon>Ostreobineae</taxon>
        <taxon>Ostreobiaceae</taxon>
        <taxon>Ostreobium</taxon>
    </lineage>
</organism>
<feature type="region of interest" description="Disordered" evidence="1">
    <location>
        <begin position="1"/>
        <end position="24"/>
    </location>
</feature>
<feature type="domain" description="RING-type" evidence="2">
    <location>
        <begin position="263"/>
        <end position="320"/>
    </location>
</feature>
<dbReference type="AlphaFoldDB" id="A0A8S1J2H8"/>
<evidence type="ECO:0000313" key="3">
    <source>
        <dbReference type="EMBL" id="CAD7701951.1"/>
    </source>
</evidence>
<dbReference type="SMART" id="SM00184">
    <property type="entry name" value="RING"/>
    <property type="match status" value="2"/>
</dbReference>
<name>A0A8S1J2H8_9CHLO</name>
<dbReference type="InterPro" id="IPR001841">
    <property type="entry name" value="Znf_RING"/>
</dbReference>
<evidence type="ECO:0000256" key="1">
    <source>
        <dbReference type="SAM" id="MobiDB-lite"/>
    </source>
</evidence>
<sequence length="414" mass="44356">MHIRNVRPRTSSISARPTESGVQALEAPAPRWNSYLQEGATWALEDDNYIHVLARGPGLHGYDALHYLGSVELHPTEPDHVPSMLGSANCAETDASSSGGAPSSIPGGSDTLCMGVPHSEQTCFPAVPEGELPGVPESGCSGSAMFWGQSHGASHNTDVAEDSGMGGHELRQENEAAGTSSAMLLLSSASSTPIFHPGSPIQDHHTTAAVLNSGQCIAALGQALGLSFGVAVPDRGAIDLEEDRWTNLIEDELNAELHPRRPCHVCRQRPSNTLITSCMHCVLCVECAVSQANLDRPMPDILPCHLYDGGGRVWIACPSCQEPGVAQSLWPVRDWACPSHNGLCCVCKEHEADVMLTCCMRVAYCTSCAQRLSSTPCEPSDFGSEDTAPIIWCPGCTLFPWFVIRAHARQVRWE</sequence>
<protein>
    <recommendedName>
        <fullName evidence="2">RING-type domain-containing protein</fullName>
    </recommendedName>
</protein>
<dbReference type="EMBL" id="CAJHUC010001665">
    <property type="protein sequence ID" value="CAD7701951.1"/>
    <property type="molecule type" value="Genomic_DNA"/>
</dbReference>
<dbReference type="InterPro" id="IPR013083">
    <property type="entry name" value="Znf_RING/FYVE/PHD"/>
</dbReference>
<keyword evidence="4" id="KW-1185">Reference proteome</keyword>
<dbReference type="Proteomes" id="UP000708148">
    <property type="component" value="Unassembled WGS sequence"/>
</dbReference>
<feature type="compositionally biased region" description="Low complexity" evidence="1">
    <location>
        <begin position="95"/>
        <end position="109"/>
    </location>
</feature>
<evidence type="ECO:0000259" key="2">
    <source>
        <dbReference type="SMART" id="SM00184"/>
    </source>
</evidence>
<accession>A0A8S1J2H8</accession>
<comment type="caution">
    <text evidence="3">The sequence shown here is derived from an EMBL/GenBank/DDBJ whole genome shotgun (WGS) entry which is preliminary data.</text>
</comment>
<dbReference type="Gene3D" id="3.30.40.10">
    <property type="entry name" value="Zinc/RING finger domain, C3HC4 (zinc finger)"/>
    <property type="match status" value="1"/>
</dbReference>
<feature type="region of interest" description="Disordered" evidence="1">
    <location>
        <begin position="84"/>
        <end position="109"/>
    </location>
</feature>
<feature type="domain" description="RING-type" evidence="2">
    <location>
        <begin position="344"/>
        <end position="396"/>
    </location>
</feature>
<gene>
    <name evidence="3" type="ORF">OSTQU699_LOCUS7308</name>
</gene>
<feature type="compositionally biased region" description="Polar residues" evidence="1">
    <location>
        <begin position="8"/>
        <end position="21"/>
    </location>
</feature>
<evidence type="ECO:0000313" key="4">
    <source>
        <dbReference type="Proteomes" id="UP000708148"/>
    </source>
</evidence>
<reference evidence="3" key="1">
    <citation type="submission" date="2020-12" db="EMBL/GenBank/DDBJ databases">
        <authorList>
            <person name="Iha C."/>
        </authorList>
    </citation>
    <scope>NUCLEOTIDE SEQUENCE</scope>
</reference>
<proteinExistence type="predicted"/>